<comment type="cofactor">
    <cofactor evidence="1">
        <name>heme</name>
        <dbReference type="ChEBI" id="CHEBI:30413"/>
    </cofactor>
</comment>
<keyword evidence="9" id="KW-0560">Oxidoreductase</keyword>
<dbReference type="Proteomes" id="UP001162156">
    <property type="component" value="Unassembled WGS sequence"/>
</dbReference>
<evidence type="ECO:0000256" key="5">
    <source>
        <dbReference type="ARBA" id="ARBA00022617"/>
    </source>
</evidence>
<dbReference type="Gene3D" id="1.10.630.10">
    <property type="entry name" value="Cytochrome P450"/>
    <property type="match status" value="1"/>
</dbReference>
<dbReference type="Pfam" id="PF00067">
    <property type="entry name" value="p450"/>
    <property type="match status" value="1"/>
</dbReference>
<dbReference type="SUPFAM" id="SSF48264">
    <property type="entry name" value="Cytochrome P450"/>
    <property type="match status" value="1"/>
</dbReference>
<dbReference type="GO" id="GO:0004497">
    <property type="term" value="F:monooxygenase activity"/>
    <property type="evidence" value="ECO:0007669"/>
    <property type="project" value="UniProtKB-KW"/>
</dbReference>
<comment type="caution">
    <text evidence="13">The sequence shown here is derived from an EMBL/GenBank/DDBJ whole genome shotgun (WGS) entry which is preliminary data.</text>
</comment>
<evidence type="ECO:0000256" key="1">
    <source>
        <dbReference type="ARBA" id="ARBA00001971"/>
    </source>
</evidence>
<dbReference type="GO" id="GO:0005506">
    <property type="term" value="F:iron ion binding"/>
    <property type="evidence" value="ECO:0007669"/>
    <property type="project" value="InterPro"/>
</dbReference>
<dbReference type="GO" id="GO:0020037">
    <property type="term" value="F:heme binding"/>
    <property type="evidence" value="ECO:0007669"/>
    <property type="project" value="InterPro"/>
</dbReference>
<organism evidence="13 14">
    <name type="scientific">Rhamnusium bicolor</name>
    <dbReference type="NCBI Taxonomy" id="1586634"/>
    <lineage>
        <taxon>Eukaryota</taxon>
        <taxon>Metazoa</taxon>
        <taxon>Ecdysozoa</taxon>
        <taxon>Arthropoda</taxon>
        <taxon>Hexapoda</taxon>
        <taxon>Insecta</taxon>
        <taxon>Pterygota</taxon>
        <taxon>Neoptera</taxon>
        <taxon>Endopterygota</taxon>
        <taxon>Coleoptera</taxon>
        <taxon>Polyphaga</taxon>
        <taxon>Cucujiformia</taxon>
        <taxon>Chrysomeloidea</taxon>
        <taxon>Cerambycidae</taxon>
        <taxon>Lepturinae</taxon>
        <taxon>Rhagiini</taxon>
        <taxon>Rhamnusium</taxon>
    </lineage>
</organism>
<dbReference type="GO" id="GO:0016705">
    <property type="term" value="F:oxidoreductase activity, acting on paired donors, with incorporation or reduction of molecular oxygen"/>
    <property type="evidence" value="ECO:0007669"/>
    <property type="project" value="InterPro"/>
</dbReference>
<name>A0AAV8X0M8_9CUCU</name>
<evidence type="ECO:0000256" key="8">
    <source>
        <dbReference type="ARBA" id="ARBA00022848"/>
    </source>
</evidence>
<sequence length="161" mass="18714">MKAVKHREEYNVSRPDFLQLLMELKNNSKDEKNPFTIENLAASVFLFFFAGFDTSTTTMHFTLYELCRNPDIQEKVRNEINEILAVYGGNITYDSLWEMTYLQQVIDGVRFGLMQTKIALVSILTKFRLRFSPSTKMPLHLDDTSILLKSIETLYLTAEKI</sequence>
<evidence type="ECO:0000256" key="10">
    <source>
        <dbReference type="ARBA" id="ARBA00023004"/>
    </source>
</evidence>
<reference evidence="13" key="1">
    <citation type="journal article" date="2023" name="Insect Mol. Biol.">
        <title>Genome sequencing provides insights into the evolution of gene families encoding plant cell wall-degrading enzymes in longhorned beetles.</title>
        <authorList>
            <person name="Shin N.R."/>
            <person name="Okamura Y."/>
            <person name="Kirsch R."/>
            <person name="Pauchet Y."/>
        </authorList>
    </citation>
    <scope>NUCLEOTIDE SEQUENCE</scope>
    <source>
        <strain evidence="13">RBIC_L_NR</strain>
    </source>
</reference>
<keyword evidence="12" id="KW-0472">Membrane</keyword>
<keyword evidence="6" id="KW-0479">Metal-binding</keyword>
<gene>
    <name evidence="13" type="ORF">NQ314_014748</name>
</gene>
<dbReference type="InterPro" id="IPR002401">
    <property type="entry name" value="Cyt_P450_E_grp-I"/>
</dbReference>
<dbReference type="EMBL" id="JANEYF010004056">
    <property type="protein sequence ID" value="KAJ8932329.1"/>
    <property type="molecule type" value="Genomic_DNA"/>
</dbReference>
<evidence type="ECO:0000256" key="3">
    <source>
        <dbReference type="ARBA" id="ARBA00004406"/>
    </source>
</evidence>
<keyword evidence="10" id="KW-0408">Iron</keyword>
<evidence type="ECO:0000256" key="7">
    <source>
        <dbReference type="ARBA" id="ARBA00022824"/>
    </source>
</evidence>
<dbReference type="PANTHER" id="PTHR24292">
    <property type="entry name" value="CYTOCHROME P450"/>
    <property type="match status" value="1"/>
</dbReference>
<keyword evidence="14" id="KW-1185">Reference proteome</keyword>
<evidence type="ECO:0000313" key="14">
    <source>
        <dbReference type="Proteomes" id="UP001162156"/>
    </source>
</evidence>
<dbReference type="PANTHER" id="PTHR24292:SF54">
    <property type="entry name" value="CYP9F3-RELATED"/>
    <property type="match status" value="1"/>
</dbReference>
<evidence type="ECO:0000256" key="4">
    <source>
        <dbReference type="ARBA" id="ARBA00010617"/>
    </source>
</evidence>
<proteinExistence type="inferred from homology"/>
<evidence type="ECO:0000313" key="13">
    <source>
        <dbReference type="EMBL" id="KAJ8932329.1"/>
    </source>
</evidence>
<keyword evidence="11" id="KW-0503">Monooxygenase</keyword>
<dbReference type="GO" id="GO:0005789">
    <property type="term" value="C:endoplasmic reticulum membrane"/>
    <property type="evidence" value="ECO:0007669"/>
    <property type="project" value="UniProtKB-SubCell"/>
</dbReference>
<dbReference type="InterPro" id="IPR050476">
    <property type="entry name" value="Insect_CytP450_Detox"/>
</dbReference>
<evidence type="ECO:0000256" key="11">
    <source>
        <dbReference type="ARBA" id="ARBA00023033"/>
    </source>
</evidence>
<keyword evidence="8" id="KW-0492">Microsome</keyword>
<accession>A0AAV8X0M8</accession>
<dbReference type="AlphaFoldDB" id="A0AAV8X0M8"/>
<keyword evidence="5" id="KW-0349">Heme</keyword>
<comment type="subcellular location">
    <subcellularLocation>
        <location evidence="3">Endoplasmic reticulum membrane</location>
        <topology evidence="3">Peripheral membrane protein</topology>
    </subcellularLocation>
    <subcellularLocation>
        <location evidence="2">Microsome membrane</location>
        <topology evidence="2">Peripheral membrane protein</topology>
    </subcellularLocation>
</comment>
<keyword evidence="7" id="KW-0256">Endoplasmic reticulum</keyword>
<evidence type="ECO:0000256" key="9">
    <source>
        <dbReference type="ARBA" id="ARBA00023002"/>
    </source>
</evidence>
<evidence type="ECO:0000256" key="12">
    <source>
        <dbReference type="ARBA" id="ARBA00023136"/>
    </source>
</evidence>
<evidence type="ECO:0000256" key="2">
    <source>
        <dbReference type="ARBA" id="ARBA00004174"/>
    </source>
</evidence>
<dbReference type="InterPro" id="IPR001128">
    <property type="entry name" value="Cyt_P450"/>
</dbReference>
<evidence type="ECO:0000256" key="6">
    <source>
        <dbReference type="ARBA" id="ARBA00022723"/>
    </source>
</evidence>
<comment type="similarity">
    <text evidence="4">Belongs to the cytochrome P450 family.</text>
</comment>
<evidence type="ECO:0008006" key="15">
    <source>
        <dbReference type="Google" id="ProtNLM"/>
    </source>
</evidence>
<dbReference type="PRINTS" id="PR00463">
    <property type="entry name" value="EP450I"/>
</dbReference>
<dbReference type="InterPro" id="IPR036396">
    <property type="entry name" value="Cyt_P450_sf"/>
</dbReference>
<protein>
    <recommendedName>
        <fullName evidence="15">Cytochrome P450</fullName>
    </recommendedName>
</protein>